<evidence type="ECO:0000313" key="2">
    <source>
        <dbReference type="Proteomes" id="UP000237000"/>
    </source>
</evidence>
<proteinExistence type="predicted"/>
<dbReference type="AlphaFoldDB" id="A0A2P5G2B7"/>
<dbReference type="EMBL" id="JXTC01000001">
    <property type="protein sequence ID" value="POO04176.1"/>
    <property type="molecule type" value="Genomic_DNA"/>
</dbReference>
<reference evidence="2" key="1">
    <citation type="submission" date="2016-06" db="EMBL/GenBank/DDBJ databases">
        <title>Parallel loss of symbiosis genes in relatives of nitrogen-fixing non-legume Parasponia.</title>
        <authorList>
            <person name="Van Velzen R."/>
            <person name="Holmer R."/>
            <person name="Bu F."/>
            <person name="Rutten L."/>
            <person name="Van Zeijl A."/>
            <person name="Liu W."/>
            <person name="Santuari L."/>
            <person name="Cao Q."/>
            <person name="Sharma T."/>
            <person name="Shen D."/>
            <person name="Roswanjaya Y."/>
            <person name="Wardhani T."/>
            <person name="Kalhor M.S."/>
            <person name="Jansen J."/>
            <person name="Van den Hoogen J."/>
            <person name="Gungor B."/>
            <person name="Hartog M."/>
            <person name="Hontelez J."/>
            <person name="Verver J."/>
            <person name="Yang W.-C."/>
            <person name="Schijlen E."/>
            <person name="Repin R."/>
            <person name="Schilthuizen M."/>
            <person name="Schranz E."/>
            <person name="Heidstra R."/>
            <person name="Miyata K."/>
            <person name="Fedorova E."/>
            <person name="Kohlen W."/>
            <person name="Bisseling T."/>
            <person name="Smit S."/>
            <person name="Geurts R."/>
        </authorList>
    </citation>
    <scope>NUCLEOTIDE SEQUENCE [LARGE SCALE GENOMIC DNA]</scope>
    <source>
        <strain evidence="2">cv. RG33-2</strain>
    </source>
</reference>
<sequence length="59" mass="6377">MAETCISTLDGFHCSTGCCSSGGNVDFQASTISILTLQQIYSFQESLDCGSMGEFLWRV</sequence>
<dbReference type="InParanoid" id="A0A2P5G2B7"/>
<organism evidence="1 2">
    <name type="scientific">Trema orientale</name>
    <name type="common">Charcoal tree</name>
    <name type="synonym">Celtis orientalis</name>
    <dbReference type="NCBI Taxonomy" id="63057"/>
    <lineage>
        <taxon>Eukaryota</taxon>
        <taxon>Viridiplantae</taxon>
        <taxon>Streptophyta</taxon>
        <taxon>Embryophyta</taxon>
        <taxon>Tracheophyta</taxon>
        <taxon>Spermatophyta</taxon>
        <taxon>Magnoliopsida</taxon>
        <taxon>eudicotyledons</taxon>
        <taxon>Gunneridae</taxon>
        <taxon>Pentapetalae</taxon>
        <taxon>rosids</taxon>
        <taxon>fabids</taxon>
        <taxon>Rosales</taxon>
        <taxon>Cannabaceae</taxon>
        <taxon>Trema</taxon>
    </lineage>
</organism>
<name>A0A2P5G2B7_TREOI</name>
<comment type="caution">
    <text evidence="1">The sequence shown here is derived from an EMBL/GenBank/DDBJ whole genome shotgun (WGS) entry which is preliminary data.</text>
</comment>
<gene>
    <name evidence="1" type="ORF">TorRG33x02_004800</name>
</gene>
<protein>
    <submittedName>
        <fullName evidence="1">Uncharacterized protein</fullName>
    </submittedName>
</protein>
<keyword evidence="2" id="KW-1185">Reference proteome</keyword>
<evidence type="ECO:0000313" key="1">
    <source>
        <dbReference type="EMBL" id="POO04176.1"/>
    </source>
</evidence>
<dbReference type="Proteomes" id="UP000237000">
    <property type="component" value="Unassembled WGS sequence"/>
</dbReference>
<accession>A0A2P5G2B7</accession>